<dbReference type="Proteomes" id="UP000055048">
    <property type="component" value="Unassembled WGS sequence"/>
</dbReference>
<sequence length="95" mass="11189">MTSIFKRTKEPGSNNVNGWLHAVNHRLGCRLVVCFLRLCTLKEPPLRQKFENSRAFRLILTELILRRLLLLLSEVDLQYLSRGFEKLHPIFNKNN</sequence>
<accession>A0A0V0TI03</accession>
<comment type="caution">
    <text evidence="1">The sequence shown here is derived from an EMBL/GenBank/DDBJ whole genome shotgun (WGS) entry which is preliminary data.</text>
</comment>
<keyword evidence="2" id="KW-1185">Reference proteome</keyword>
<proteinExistence type="predicted"/>
<dbReference type="AlphaFoldDB" id="A0A0V0TI03"/>
<protein>
    <submittedName>
        <fullName evidence="1">Uncharacterized protein</fullName>
    </submittedName>
</protein>
<organism evidence="1 2">
    <name type="scientific">Trichinella murrelli</name>
    <dbReference type="NCBI Taxonomy" id="144512"/>
    <lineage>
        <taxon>Eukaryota</taxon>
        <taxon>Metazoa</taxon>
        <taxon>Ecdysozoa</taxon>
        <taxon>Nematoda</taxon>
        <taxon>Enoplea</taxon>
        <taxon>Dorylaimia</taxon>
        <taxon>Trichinellida</taxon>
        <taxon>Trichinellidae</taxon>
        <taxon>Trichinella</taxon>
    </lineage>
</organism>
<reference evidence="1 2" key="1">
    <citation type="submission" date="2015-01" db="EMBL/GenBank/DDBJ databases">
        <title>Evolution of Trichinella species and genotypes.</title>
        <authorList>
            <person name="Korhonen P.K."/>
            <person name="Edoardo P."/>
            <person name="Giuseppe L.R."/>
            <person name="Gasser R.B."/>
        </authorList>
    </citation>
    <scope>NUCLEOTIDE SEQUENCE [LARGE SCALE GENOMIC DNA]</scope>
    <source>
        <strain evidence="1">ISS417</strain>
    </source>
</reference>
<evidence type="ECO:0000313" key="1">
    <source>
        <dbReference type="EMBL" id="KRX38612.1"/>
    </source>
</evidence>
<dbReference type="EMBL" id="JYDJ01000261">
    <property type="protein sequence ID" value="KRX38612.1"/>
    <property type="molecule type" value="Genomic_DNA"/>
</dbReference>
<dbReference type="OrthoDB" id="5920456at2759"/>
<gene>
    <name evidence="1" type="ORF">T05_1160</name>
</gene>
<evidence type="ECO:0000313" key="2">
    <source>
        <dbReference type="Proteomes" id="UP000055048"/>
    </source>
</evidence>
<name>A0A0V0TI03_9BILA</name>